<comment type="caution">
    <text evidence="7">The sequence shown here is derived from an EMBL/GenBank/DDBJ whole genome shotgun (WGS) entry which is preliminary data.</text>
</comment>
<feature type="domain" description="SP-RING-type" evidence="6">
    <location>
        <begin position="1029"/>
        <end position="1130"/>
    </location>
</feature>
<keyword evidence="3" id="KW-0862">Zinc</keyword>
<feature type="compositionally biased region" description="Acidic residues" evidence="5">
    <location>
        <begin position="1151"/>
        <end position="1161"/>
    </location>
</feature>
<dbReference type="OrthoDB" id="27975at2759"/>
<evidence type="ECO:0000313" key="7">
    <source>
        <dbReference type="EMBL" id="KAH7266609.1"/>
    </source>
</evidence>
<evidence type="ECO:0000256" key="2">
    <source>
        <dbReference type="ARBA" id="ARBA00022771"/>
    </source>
</evidence>
<protein>
    <recommendedName>
        <fullName evidence="6">SP-RING-type domain-containing protein</fullName>
    </recommendedName>
</protein>
<name>A0A9P9KQF3_FUSSL</name>
<keyword evidence="1" id="KW-0479">Metal-binding</keyword>
<dbReference type="GO" id="GO:0000785">
    <property type="term" value="C:chromatin"/>
    <property type="evidence" value="ECO:0007669"/>
    <property type="project" value="TreeGrafter"/>
</dbReference>
<keyword evidence="8" id="KW-1185">Reference proteome</keyword>
<proteinExistence type="predicted"/>
<feature type="region of interest" description="Disordered" evidence="5">
    <location>
        <begin position="1151"/>
        <end position="1178"/>
    </location>
</feature>
<dbReference type="EMBL" id="JAGTJS010000006">
    <property type="protein sequence ID" value="KAH7266609.1"/>
    <property type="molecule type" value="Genomic_DNA"/>
</dbReference>
<evidence type="ECO:0000259" key="6">
    <source>
        <dbReference type="PROSITE" id="PS51044"/>
    </source>
</evidence>
<feature type="region of interest" description="Disordered" evidence="5">
    <location>
        <begin position="117"/>
        <end position="200"/>
    </location>
</feature>
<dbReference type="PANTHER" id="PTHR10782:SF4">
    <property type="entry name" value="TONALLI, ISOFORM E"/>
    <property type="match status" value="1"/>
</dbReference>
<dbReference type="InterPro" id="IPR013083">
    <property type="entry name" value="Znf_RING/FYVE/PHD"/>
</dbReference>
<dbReference type="GO" id="GO:0016925">
    <property type="term" value="P:protein sumoylation"/>
    <property type="evidence" value="ECO:0007669"/>
    <property type="project" value="TreeGrafter"/>
</dbReference>
<dbReference type="Gene3D" id="3.30.40.10">
    <property type="entry name" value="Zinc/RING finger domain, C3HC4 (zinc finger)"/>
    <property type="match status" value="1"/>
</dbReference>
<feature type="compositionally biased region" description="Polar residues" evidence="5">
    <location>
        <begin position="38"/>
        <end position="47"/>
    </location>
</feature>
<feature type="compositionally biased region" description="Polar residues" evidence="5">
    <location>
        <begin position="663"/>
        <end position="678"/>
    </location>
</feature>
<sequence length="1194" mass="131321">MPQTSRSIQPRAVPPSESHQIATSNETLNLLLGGRNHSWMTTGSSTDFAPRQEPRPSQVKPRKRGRPTAEPATEPVTTAPLPTPNETAPQHENISIGHVVDQPTAPVETIRASTVLPSPALTDAPSPNVANQHDCANTLPTAHPEGTASRHPLPNGVGRDGAVPFSNTTPAFQEQNSNSTPPHPLPTEPPSRNMTVDSTPSVSVNQAGALPILFPVSAQVPAALVNQAAVPPASLPANAQIDVVAPSEPRARTNGPTSDVHLHRAKRARVQGPATPNELRNQALSMQWKETITSRVKGCDSAGLLNDNVEKPRYRILIEACANTDHFYIALHQILCAWSLDKAPVHKMFQGLVDPSQVDGSFETLQTVLRNNQAMSVSHLEWFANFPVPLAEVLRVFHPSSLAKDIGMFLIQLSLNWYNLIQSVGSRMHPLLACELIEVLRCPSQGLQAMFFTMSRRWLGIKDGPVANAINDIFEKDRTNEAAVADRGDAPEKINQARSQIIAQYSSLVVQEHQRHQIQIQHQQLRQQQQLPPNTMLSPAITHTGPIAERRGQRSVPQSPVVPSHTAVSSPALAQSPSVPQFDALAPRPSISDRRVSSPAITNQHPPPGSPALQEHRRSGPNYVPADPRIAPPPSTTNYYSPRIQPPSLPGAASAGPSPSHSRNGSQSTPQTPVMPSQGQLQAPVLLSNGPPLHPQRRAASIAYPSQSVPNAQGGYLQHPPTAQSHYIEQAPQSGPRQVMNPAPMAHPHTQMMHPHQAVQPLPHMQHAVLTPTSPNYPHPVQALMPQHQAYQTPSVHRPVPPRRAFAPIPETEYPMSPYGRVSLQVGLHKVGLRSPRRVPAQPANTRYYQYIKQFALQPTLIAPQTGLRIFSFNVPKDHMQRLARKTQGEGLPYCYYSEGSCRYRLRTCARSAKETVIQEADWVLAAAQWPPYIFFDLNRTCMELRRKQHFHKDQPMELTDFLVEGENSLRLSFPQNPQNQRLSVKYFLAVEIVETISHDSAMKMIETGRRIPMEDTKRKIQGRLRGSDSDDVIVEDETLTVSLADPFSATRFNIPVRGAHCQHLECFDLETWLQTRPQKPAQQGGGASQVGDEPSLVDVWKCPICGQDARPSSLWVDDYLVGVRQALVANSDTRTKAITIDATGVWCAVEEPDDSDDDESPGPRPLTVAKRDTRRSESIMPARATVIEILDDD</sequence>
<dbReference type="InterPro" id="IPR004181">
    <property type="entry name" value="Znf_MIZ"/>
</dbReference>
<evidence type="ECO:0000256" key="5">
    <source>
        <dbReference type="SAM" id="MobiDB-lite"/>
    </source>
</evidence>
<dbReference type="GO" id="GO:0061665">
    <property type="term" value="F:SUMO ligase activity"/>
    <property type="evidence" value="ECO:0007669"/>
    <property type="project" value="TreeGrafter"/>
</dbReference>
<feature type="compositionally biased region" description="Low complexity" evidence="5">
    <location>
        <begin position="650"/>
        <end position="662"/>
    </location>
</feature>
<feature type="compositionally biased region" description="Polar residues" evidence="5">
    <location>
        <begin position="128"/>
        <end position="140"/>
    </location>
</feature>
<dbReference type="Proteomes" id="UP000736672">
    <property type="component" value="Unassembled WGS sequence"/>
</dbReference>
<feature type="region of interest" description="Disordered" evidence="5">
    <location>
        <begin position="35"/>
        <end position="90"/>
    </location>
</feature>
<dbReference type="GO" id="GO:0008270">
    <property type="term" value="F:zinc ion binding"/>
    <property type="evidence" value="ECO:0007669"/>
    <property type="project" value="UniProtKB-KW"/>
</dbReference>
<feature type="region of interest" description="Disordered" evidence="5">
    <location>
        <begin position="520"/>
        <end position="678"/>
    </location>
</feature>
<dbReference type="PANTHER" id="PTHR10782">
    <property type="entry name" value="ZINC FINGER MIZ DOMAIN-CONTAINING PROTEIN"/>
    <property type="match status" value="1"/>
</dbReference>
<dbReference type="AlphaFoldDB" id="A0A9P9KQF3"/>
<organism evidence="7 8">
    <name type="scientific">Fusarium solani</name>
    <name type="common">Filamentous fungus</name>
    <dbReference type="NCBI Taxonomy" id="169388"/>
    <lineage>
        <taxon>Eukaryota</taxon>
        <taxon>Fungi</taxon>
        <taxon>Dikarya</taxon>
        <taxon>Ascomycota</taxon>
        <taxon>Pezizomycotina</taxon>
        <taxon>Sordariomycetes</taxon>
        <taxon>Hypocreomycetidae</taxon>
        <taxon>Hypocreales</taxon>
        <taxon>Nectriaceae</taxon>
        <taxon>Fusarium</taxon>
        <taxon>Fusarium solani species complex</taxon>
    </lineage>
</organism>
<reference evidence="7" key="1">
    <citation type="journal article" date="2021" name="Nat. Commun.">
        <title>Genetic determinants of endophytism in the Arabidopsis root mycobiome.</title>
        <authorList>
            <person name="Mesny F."/>
            <person name="Miyauchi S."/>
            <person name="Thiergart T."/>
            <person name="Pickel B."/>
            <person name="Atanasova L."/>
            <person name="Karlsson M."/>
            <person name="Huettel B."/>
            <person name="Barry K.W."/>
            <person name="Haridas S."/>
            <person name="Chen C."/>
            <person name="Bauer D."/>
            <person name="Andreopoulos W."/>
            <person name="Pangilinan J."/>
            <person name="LaButti K."/>
            <person name="Riley R."/>
            <person name="Lipzen A."/>
            <person name="Clum A."/>
            <person name="Drula E."/>
            <person name="Henrissat B."/>
            <person name="Kohler A."/>
            <person name="Grigoriev I.V."/>
            <person name="Martin F.M."/>
            <person name="Hacquard S."/>
        </authorList>
    </citation>
    <scope>NUCLEOTIDE SEQUENCE</scope>
    <source>
        <strain evidence="7">FSSC 5 MPI-SDFR-AT-0091</strain>
    </source>
</reference>
<feature type="compositionally biased region" description="Low complexity" evidence="5">
    <location>
        <begin position="520"/>
        <end position="531"/>
    </location>
</feature>
<evidence type="ECO:0000256" key="3">
    <source>
        <dbReference type="ARBA" id="ARBA00022833"/>
    </source>
</evidence>
<dbReference type="Pfam" id="PF02891">
    <property type="entry name" value="zf-MIZ"/>
    <property type="match status" value="1"/>
</dbReference>
<evidence type="ECO:0000256" key="4">
    <source>
        <dbReference type="PROSITE-ProRule" id="PRU00452"/>
    </source>
</evidence>
<evidence type="ECO:0000313" key="8">
    <source>
        <dbReference type="Proteomes" id="UP000736672"/>
    </source>
</evidence>
<dbReference type="CDD" id="cd16650">
    <property type="entry name" value="SP-RING_PIAS-like"/>
    <property type="match status" value="1"/>
</dbReference>
<keyword evidence="2 4" id="KW-0863">Zinc-finger</keyword>
<evidence type="ECO:0000256" key="1">
    <source>
        <dbReference type="ARBA" id="ARBA00022723"/>
    </source>
</evidence>
<feature type="region of interest" description="Disordered" evidence="5">
    <location>
        <begin position="1"/>
        <end position="20"/>
    </location>
</feature>
<feature type="compositionally biased region" description="Polar residues" evidence="5">
    <location>
        <begin position="165"/>
        <end position="180"/>
    </location>
</feature>
<gene>
    <name evidence="7" type="ORF">B0J15DRAFT_463731</name>
</gene>
<feature type="compositionally biased region" description="Polar residues" evidence="5">
    <location>
        <begin position="566"/>
        <end position="579"/>
    </location>
</feature>
<feature type="compositionally biased region" description="Low complexity" evidence="5">
    <location>
        <begin position="68"/>
        <end position="80"/>
    </location>
</feature>
<accession>A0A9P9KQF3</accession>
<dbReference type="PROSITE" id="PS51044">
    <property type="entry name" value="ZF_SP_RING"/>
    <property type="match status" value="1"/>
</dbReference>